<feature type="region of interest" description="Disordered" evidence="1">
    <location>
        <begin position="703"/>
        <end position="725"/>
    </location>
</feature>
<feature type="region of interest" description="Disordered" evidence="1">
    <location>
        <begin position="54"/>
        <end position="81"/>
    </location>
</feature>
<dbReference type="Proteomes" id="UP000031036">
    <property type="component" value="Unassembled WGS sequence"/>
</dbReference>
<comment type="caution">
    <text evidence="2">The sequence shown here is derived from an EMBL/GenBank/DDBJ whole genome shotgun (WGS) entry which is preliminary data.</text>
</comment>
<keyword evidence="3" id="KW-1185">Reference proteome</keyword>
<proteinExistence type="predicted"/>
<feature type="region of interest" description="Disordered" evidence="1">
    <location>
        <begin position="195"/>
        <end position="274"/>
    </location>
</feature>
<dbReference type="OrthoDB" id="5849570at2759"/>
<reference evidence="2 3" key="1">
    <citation type="submission" date="2014-11" db="EMBL/GenBank/DDBJ databases">
        <title>Genetic blueprint of the zoonotic pathogen Toxocara canis.</title>
        <authorList>
            <person name="Zhu X.-Q."/>
            <person name="Korhonen P.K."/>
            <person name="Cai H."/>
            <person name="Young N.D."/>
            <person name="Nejsum P."/>
            <person name="von Samson-Himmelstjerna G."/>
            <person name="Boag P.R."/>
            <person name="Tan P."/>
            <person name="Li Q."/>
            <person name="Min J."/>
            <person name="Yang Y."/>
            <person name="Wang X."/>
            <person name="Fang X."/>
            <person name="Hall R.S."/>
            <person name="Hofmann A."/>
            <person name="Sternberg P.W."/>
            <person name="Jex A.R."/>
            <person name="Gasser R.B."/>
        </authorList>
    </citation>
    <scope>NUCLEOTIDE SEQUENCE [LARGE SCALE GENOMIC DNA]</scope>
    <source>
        <strain evidence="2">PN_DK_2014</strain>
    </source>
</reference>
<feature type="compositionally biased region" description="Polar residues" evidence="1">
    <location>
        <begin position="416"/>
        <end position="431"/>
    </location>
</feature>
<feature type="compositionally biased region" description="Polar residues" evidence="1">
    <location>
        <begin position="100"/>
        <end position="111"/>
    </location>
</feature>
<evidence type="ECO:0000313" key="3">
    <source>
        <dbReference type="Proteomes" id="UP000031036"/>
    </source>
</evidence>
<evidence type="ECO:0000313" key="2">
    <source>
        <dbReference type="EMBL" id="KHN73051.1"/>
    </source>
</evidence>
<dbReference type="EMBL" id="JPKZ01003156">
    <property type="protein sequence ID" value="KHN73051.1"/>
    <property type="molecule type" value="Genomic_DNA"/>
</dbReference>
<feature type="region of interest" description="Disordered" evidence="1">
    <location>
        <begin position="391"/>
        <end position="431"/>
    </location>
</feature>
<name>A0A0B2UPX9_TOXCA</name>
<feature type="compositionally biased region" description="Polar residues" evidence="1">
    <location>
        <begin position="540"/>
        <end position="555"/>
    </location>
</feature>
<feature type="compositionally biased region" description="Low complexity" evidence="1">
    <location>
        <begin position="132"/>
        <end position="142"/>
    </location>
</feature>
<evidence type="ECO:0000256" key="1">
    <source>
        <dbReference type="SAM" id="MobiDB-lite"/>
    </source>
</evidence>
<feature type="region of interest" description="Disordered" evidence="1">
    <location>
        <begin position="540"/>
        <end position="580"/>
    </location>
</feature>
<dbReference type="AlphaFoldDB" id="A0A0B2UPX9"/>
<feature type="compositionally biased region" description="Polar residues" evidence="1">
    <location>
        <begin position="204"/>
        <end position="240"/>
    </location>
</feature>
<feature type="compositionally biased region" description="Polar residues" evidence="1">
    <location>
        <begin position="143"/>
        <end position="152"/>
    </location>
</feature>
<organism evidence="2 3">
    <name type="scientific">Toxocara canis</name>
    <name type="common">Canine roundworm</name>
    <dbReference type="NCBI Taxonomy" id="6265"/>
    <lineage>
        <taxon>Eukaryota</taxon>
        <taxon>Metazoa</taxon>
        <taxon>Ecdysozoa</taxon>
        <taxon>Nematoda</taxon>
        <taxon>Chromadorea</taxon>
        <taxon>Rhabditida</taxon>
        <taxon>Spirurina</taxon>
        <taxon>Ascaridomorpha</taxon>
        <taxon>Ascaridoidea</taxon>
        <taxon>Toxocaridae</taxon>
        <taxon>Toxocara</taxon>
    </lineage>
</organism>
<protein>
    <submittedName>
        <fullName evidence="2">Uncharacterized protein</fullName>
    </submittedName>
</protein>
<sequence>MPSLKRSGKNSRRRTSAECIDAYNGRFTIGQQEAPSGNNRLEVDPYKVECLEQLRRDERKHQTRRSTPTPKRYTFLSAGGGTSLPNIVEAANEGSDEAGSPTTLQAQPANSTATLPRTTALARVQRMERRTPSSSVPSASTVEDQGSRSLAQTRSQQIFSFENGESRVPSTFKRTTPEAAQLSYVVGGTQTAFAEDVSSERSQQRQSLAPVTITANTAVPSRSSPLSESVQASSTASEHFNATPRGSYRKEIERQSSTHVRPSSEPIDAGALPRSILKQSTSVVSQDEYSANDLIDRRTAQDRCCEEVSQQIPHMPDVSSPSQGPYAAQFETMHADRNTPFDMQSEEERFRIMQENLRRHRQRSLTPQHRYPQTSFNGPFFKLEEVSISQRPRSQSVAPLLSVQQPSDEERRYSPQEVSSQRGTSTQGYRLHSSYKQQNLERYNNLKMMSASEAELTQNDRLIEPDVSSPSQGPHIAQFEAMHADRNTPFEMQSEEERFRIMQENLRRHRQRSLTPQHRYPQTSFNGPFFKLEEVSISQRPRSQSVAPLLSVQQPSDEERRYSPQEVSSQRGTSTQGYRLHSSYKQQNLERYNNLKMMSASEAELTQNDRLIEEENDDSPNVIYWPPPKERRRPASAMAKSITDPERIDEYRRQKQMELKAMKRREEEAMRYHQKQMNAMEMQQQRFYEQGGAGFMMGRGQSTQTMRSLSPSTDLQQGGTNHRSASIDTQELELLTTPQQMRVFETRPISVMSESVDSRDFLFSPSVSTWKRTYIVDATQPVAKNEILTSEELLEKERFDVDLLKVSDFSKFLKISFKVFRNLTEKNFPTFLFRCRISLIS</sequence>
<feature type="region of interest" description="Disordered" evidence="1">
    <location>
        <begin position="93"/>
        <end position="152"/>
    </location>
</feature>
<feature type="compositionally biased region" description="Polar residues" evidence="1">
    <location>
        <begin position="565"/>
        <end position="580"/>
    </location>
</feature>
<feature type="compositionally biased region" description="Polar residues" evidence="1">
    <location>
        <begin position="391"/>
        <end position="406"/>
    </location>
</feature>
<gene>
    <name evidence="2" type="ORF">Tcan_07785</name>
</gene>
<feature type="compositionally biased region" description="Low complexity" evidence="1">
    <location>
        <begin position="112"/>
        <end position="123"/>
    </location>
</feature>
<accession>A0A0B2UPX9</accession>
<feature type="region of interest" description="Disordered" evidence="1">
    <location>
        <begin position="618"/>
        <end position="643"/>
    </location>
</feature>